<reference evidence="2 3" key="1">
    <citation type="submission" date="2014-06" db="EMBL/GenBank/DDBJ databases">
        <title>Evolutionary Origins and Diversification of the Mycorrhizal Mutualists.</title>
        <authorList>
            <consortium name="DOE Joint Genome Institute"/>
            <consortium name="Mycorrhizal Genomics Consortium"/>
            <person name="Kohler A."/>
            <person name="Kuo A."/>
            <person name="Nagy L.G."/>
            <person name="Floudas D."/>
            <person name="Copeland A."/>
            <person name="Barry K.W."/>
            <person name="Cichocki N."/>
            <person name="Veneault-Fourrey C."/>
            <person name="LaButti K."/>
            <person name="Lindquist E.A."/>
            <person name="Lipzen A."/>
            <person name="Lundell T."/>
            <person name="Morin E."/>
            <person name="Murat C."/>
            <person name="Riley R."/>
            <person name="Ohm R."/>
            <person name="Sun H."/>
            <person name="Tunlid A."/>
            <person name="Henrissat B."/>
            <person name="Grigoriev I.V."/>
            <person name="Hibbett D.S."/>
            <person name="Martin F."/>
        </authorList>
    </citation>
    <scope>NUCLEOTIDE SEQUENCE [LARGE SCALE GENOMIC DNA]</scope>
    <source>
        <strain evidence="2 3">SS14</strain>
    </source>
</reference>
<sequence length="133" mass="15157">MTPNKEWFHSFVPLSPPRKVRFGDDSIVYTTDDMYTTTTIKNALLVPSFQVTLLSVRHLTKGGYYATFKGETAKLQQSETHQVAMTAKQNHGLYHVQAKAVSPKAEEQVNIAIDINVLHRRMGHMSMDRLKHM</sequence>
<feature type="domain" description="Retrovirus-related Pol polyprotein from transposon TNT 1-94-like beta-barrel" evidence="1">
    <location>
        <begin position="1"/>
        <end position="64"/>
    </location>
</feature>
<dbReference type="HOGENOM" id="CLU_160181_0_0_1"/>
<dbReference type="Pfam" id="PF22936">
    <property type="entry name" value="Pol_BBD"/>
    <property type="match status" value="1"/>
</dbReference>
<protein>
    <recommendedName>
        <fullName evidence="1">Retrovirus-related Pol polyprotein from transposon TNT 1-94-like beta-barrel domain-containing protein</fullName>
    </recommendedName>
</protein>
<evidence type="ECO:0000313" key="3">
    <source>
        <dbReference type="Proteomes" id="UP000054279"/>
    </source>
</evidence>
<keyword evidence="3" id="KW-1185">Reference proteome</keyword>
<dbReference type="AlphaFoldDB" id="A0A0C9V234"/>
<dbReference type="OrthoDB" id="2928884at2759"/>
<organism evidence="2 3">
    <name type="scientific">Sphaerobolus stellatus (strain SS14)</name>
    <dbReference type="NCBI Taxonomy" id="990650"/>
    <lineage>
        <taxon>Eukaryota</taxon>
        <taxon>Fungi</taxon>
        <taxon>Dikarya</taxon>
        <taxon>Basidiomycota</taxon>
        <taxon>Agaricomycotina</taxon>
        <taxon>Agaricomycetes</taxon>
        <taxon>Phallomycetidae</taxon>
        <taxon>Geastrales</taxon>
        <taxon>Sphaerobolaceae</taxon>
        <taxon>Sphaerobolus</taxon>
    </lineage>
</organism>
<evidence type="ECO:0000259" key="1">
    <source>
        <dbReference type="Pfam" id="PF22936"/>
    </source>
</evidence>
<dbReference type="InterPro" id="IPR054722">
    <property type="entry name" value="PolX-like_BBD"/>
</dbReference>
<gene>
    <name evidence="2" type="ORF">M422DRAFT_131328</name>
</gene>
<evidence type="ECO:0000313" key="2">
    <source>
        <dbReference type="EMBL" id="KIJ41079.1"/>
    </source>
</evidence>
<feature type="non-terminal residue" evidence="2">
    <location>
        <position position="1"/>
    </location>
</feature>
<proteinExistence type="predicted"/>
<accession>A0A0C9V234</accession>
<dbReference type="Proteomes" id="UP000054279">
    <property type="component" value="Unassembled WGS sequence"/>
</dbReference>
<dbReference type="EMBL" id="KN837139">
    <property type="protein sequence ID" value="KIJ41079.1"/>
    <property type="molecule type" value="Genomic_DNA"/>
</dbReference>
<name>A0A0C9V234_SPHS4</name>